<evidence type="ECO:0000256" key="5">
    <source>
        <dbReference type="ARBA" id="ARBA00023002"/>
    </source>
</evidence>
<evidence type="ECO:0000256" key="4">
    <source>
        <dbReference type="ARBA" id="ARBA00022827"/>
    </source>
</evidence>
<dbReference type="PANTHER" id="PTHR22897:SF8">
    <property type="entry name" value="SULFHYDRYL OXIDASE"/>
    <property type="match status" value="1"/>
</dbReference>
<organism evidence="9 10">
    <name type="scientific">Meganyctiphanes norvegica</name>
    <name type="common">Northern krill</name>
    <name type="synonym">Thysanopoda norvegica</name>
    <dbReference type="NCBI Taxonomy" id="48144"/>
    <lineage>
        <taxon>Eukaryota</taxon>
        <taxon>Metazoa</taxon>
        <taxon>Ecdysozoa</taxon>
        <taxon>Arthropoda</taxon>
        <taxon>Crustacea</taxon>
        <taxon>Multicrustacea</taxon>
        <taxon>Malacostraca</taxon>
        <taxon>Eumalacostraca</taxon>
        <taxon>Eucarida</taxon>
        <taxon>Euphausiacea</taxon>
        <taxon>Euphausiidae</taxon>
        <taxon>Meganyctiphanes</taxon>
    </lineage>
</organism>
<comment type="catalytic activity">
    <reaction evidence="7">
        <text>2 R'C(R)SH + O2 = R'C(R)S-S(R)CR' + H2O2</text>
        <dbReference type="Rhea" id="RHEA:17357"/>
        <dbReference type="ChEBI" id="CHEBI:15379"/>
        <dbReference type="ChEBI" id="CHEBI:16240"/>
        <dbReference type="ChEBI" id="CHEBI:16520"/>
        <dbReference type="ChEBI" id="CHEBI:17412"/>
        <dbReference type="EC" id="1.8.3.2"/>
    </reaction>
</comment>
<keyword evidence="2 7" id="KW-0285">Flavoprotein</keyword>
<keyword evidence="6" id="KW-1015">Disulfide bond</keyword>
<comment type="caution">
    <text evidence="9">The sequence shown here is derived from an EMBL/GenBank/DDBJ whole genome shotgun (WGS) entry which is preliminary data.</text>
</comment>
<dbReference type="PANTHER" id="PTHR22897">
    <property type="entry name" value="QUIESCIN Q6-RELATED SULFHYDRYL OXIDASE"/>
    <property type="match status" value="1"/>
</dbReference>
<dbReference type="InterPro" id="IPR039798">
    <property type="entry name" value="Sulfhydryl_oxidase"/>
</dbReference>
<dbReference type="GO" id="GO:0006457">
    <property type="term" value="P:protein folding"/>
    <property type="evidence" value="ECO:0007669"/>
    <property type="project" value="TreeGrafter"/>
</dbReference>
<dbReference type="GO" id="GO:0000139">
    <property type="term" value="C:Golgi membrane"/>
    <property type="evidence" value="ECO:0007669"/>
    <property type="project" value="TreeGrafter"/>
</dbReference>
<keyword evidence="10" id="KW-1185">Reference proteome</keyword>
<dbReference type="AlphaFoldDB" id="A0AAV2PJQ4"/>
<sequence>PESVKNICKKSCNNCPSGRKDLCVEMNGMCKHPNNCDMNNYMEIYNKTLTNKYCGISEPRRPACCAPSGQVFINDIENALAFTFENTLIYSTWNTPHKADKREYVDYTMAPAKDHLFGFLGILKKYLKAPLHIHNHTQRFIHAVENNARVENWATATQLQQIFNKTQHSSAATVYLSDWQPSVSCHNIKESHCYTKPWVASCGLWNMFHTMTVSAAADHGGKPREVIDAIKGFMSNFFFCGDCRYHFL</sequence>
<protein>
    <recommendedName>
        <fullName evidence="7">Sulfhydryl oxidase</fullName>
        <ecNumber evidence="7">1.8.3.2</ecNumber>
    </recommendedName>
</protein>
<feature type="domain" description="ERV/ALR sulfhydryl oxidase" evidence="8">
    <location>
        <begin position="193"/>
        <end position="248"/>
    </location>
</feature>
<dbReference type="InterPro" id="IPR017905">
    <property type="entry name" value="ERV/ALR_sulphydryl_oxidase"/>
</dbReference>
<dbReference type="EMBL" id="CAXKWB010000373">
    <property type="protein sequence ID" value="CAL4060476.1"/>
    <property type="molecule type" value="Genomic_DNA"/>
</dbReference>
<dbReference type="EC" id="1.8.3.2" evidence="7"/>
<keyword evidence="5 7" id="KW-0560">Oxidoreductase</keyword>
<evidence type="ECO:0000259" key="8">
    <source>
        <dbReference type="PROSITE" id="PS51324"/>
    </source>
</evidence>
<dbReference type="GO" id="GO:0005615">
    <property type="term" value="C:extracellular space"/>
    <property type="evidence" value="ECO:0007669"/>
    <property type="project" value="TreeGrafter"/>
</dbReference>
<dbReference type="Proteomes" id="UP001497623">
    <property type="component" value="Unassembled WGS sequence"/>
</dbReference>
<gene>
    <name evidence="9" type="ORF">MNOR_LOCUS1404</name>
</gene>
<evidence type="ECO:0000256" key="6">
    <source>
        <dbReference type="ARBA" id="ARBA00023157"/>
    </source>
</evidence>
<dbReference type="GO" id="GO:0003756">
    <property type="term" value="F:protein disulfide isomerase activity"/>
    <property type="evidence" value="ECO:0007669"/>
    <property type="project" value="TreeGrafter"/>
</dbReference>
<evidence type="ECO:0000256" key="2">
    <source>
        <dbReference type="ARBA" id="ARBA00022630"/>
    </source>
</evidence>
<proteinExistence type="predicted"/>
<evidence type="ECO:0000256" key="1">
    <source>
        <dbReference type="ARBA" id="ARBA00001974"/>
    </source>
</evidence>
<name>A0AAV2PJQ4_MEGNR</name>
<dbReference type="Gene3D" id="1.20.120.310">
    <property type="entry name" value="ERV/ALR sulfhydryl oxidase domain"/>
    <property type="match status" value="1"/>
</dbReference>
<evidence type="ECO:0000313" key="9">
    <source>
        <dbReference type="EMBL" id="CAL4060476.1"/>
    </source>
</evidence>
<dbReference type="InterPro" id="IPR036774">
    <property type="entry name" value="ERV/ALR_sulphydryl_oxid_sf"/>
</dbReference>
<evidence type="ECO:0000313" key="10">
    <source>
        <dbReference type="Proteomes" id="UP001497623"/>
    </source>
</evidence>
<dbReference type="SUPFAM" id="SSF69000">
    <property type="entry name" value="FAD-dependent thiol oxidase"/>
    <property type="match status" value="1"/>
</dbReference>
<dbReference type="PROSITE" id="PS51324">
    <property type="entry name" value="ERV_ALR"/>
    <property type="match status" value="1"/>
</dbReference>
<feature type="non-terminal residue" evidence="9">
    <location>
        <position position="1"/>
    </location>
</feature>
<reference evidence="9 10" key="1">
    <citation type="submission" date="2024-05" db="EMBL/GenBank/DDBJ databases">
        <authorList>
            <person name="Wallberg A."/>
        </authorList>
    </citation>
    <scope>NUCLEOTIDE SEQUENCE [LARGE SCALE GENOMIC DNA]</scope>
</reference>
<feature type="non-terminal residue" evidence="9">
    <location>
        <position position="248"/>
    </location>
</feature>
<accession>A0AAV2PJQ4</accession>
<keyword evidence="4 7" id="KW-0274">FAD</keyword>
<comment type="cofactor">
    <cofactor evidence="1 7">
        <name>FAD</name>
        <dbReference type="ChEBI" id="CHEBI:57692"/>
    </cofactor>
</comment>
<dbReference type="GO" id="GO:0016971">
    <property type="term" value="F:flavin-dependent sulfhydryl oxidase activity"/>
    <property type="evidence" value="ECO:0007669"/>
    <property type="project" value="InterPro"/>
</dbReference>
<evidence type="ECO:0000256" key="3">
    <source>
        <dbReference type="ARBA" id="ARBA00022729"/>
    </source>
</evidence>
<keyword evidence="3" id="KW-0732">Signal</keyword>
<dbReference type="Pfam" id="PF04777">
    <property type="entry name" value="Evr1_Alr"/>
    <property type="match status" value="1"/>
</dbReference>
<evidence type="ECO:0000256" key="7">
    <source>
        <dbReference type="RuleBase" id="RU371123"/>
    </source>
</evidence>